<accession>A0A8S5L7N8</accession>
<evidence type="ECO:0000313" key="3">
    <source>
        <dbReference type="EMBL" id="DAD65770.1"/>
    </source>
</evidence>
<feature type="compositionally biased region" description="Basic and acidic residues" evidence="2">
    <location>
        <begin position="2522"/>
        <end position="2532"/>
    </location>
</feature>
<dbReference type="Gene3D" id="1.10.287.1490">
    <property type="match status" value="1"/>
</dbReference>
<organism evidence="3">
    <name type="scientific">CrAss-like virus sp. ctt4r3</name>
    <dbReference type="NCBI Taxonomy" id="2823619"/>
    <lineage>
        <taxon>Viruses</taxon>
        <taxon>Duplodnaviria</taxon>
        <taxon>Heunggongvirae</taxon>
        <taxon>Uroviricota</taxon>
        <taxon>Caudoviricetes</taxon>
        <taxon>Crassvirales</taxon>
    </lineage>
</organism>
<dbReference type="SUPFAM" id="SSF57997">
    <property type="entry name" value="Tropomyosin"/>
    <property type="match status" value="1"/>
</dbReference>
<evidence type="ECO:0000256" key="2">
    <source>
        <dbReference type="SAM" id="MobiDB-lite"/>
    </source>
</evidence>
<feature type="coiled-coil region" evidence="1">
    <location>
        <begin position="634"/>
        <end position="705"/>
    </location>
</feature>
<feature type="compositionally biased region" description="Polar residues" evidence="2">
    <location>
        <begin position="2504"/>
        <end position="2518"/>
    </location>
</feature>
<feature type="region of interest" description="Disordered" evidence="2">
    <location>
        <begin position="2504"/>
        <end position="2556"/>
    </location>
</feature>
<dbReference type="PANTHER" id="PTHR43941">
    <property type="entry name" value="STRUCTURAL MAINTENANCE OF CHROMOSOMES PROTEIN 2"/>
    <property type="match status" value="1"/>
</dbReference>
<evidence type="ECO:0000256" key="1">
    <source>
        <dbReference type="SAM" id="Coils"/>
    </source>
</evidence>
<feature type="coiled-coil region" evidence="1">
    <location>
        <begin position="736"/>
        <end position="900"/>
    </location>
</feature>
<protein>
    <submittedName>
        <fullName evidence="3">Chromosome segregation ATPase</fullName>
    </submittedName>
</protein>
<sequence>MPKLTDISIPLTGSQALTPVETKVQGVGATPVLPGIMPEPEHARGVKQSSIRPFNISEYENILGEGKVNPNLDLAVLNENRAQNQSGWYLTKNALGQLGTTVLGGTITDIGSILNFFPTTYRAISQIWDENAKYKWDKAINEGLGSAWQKAGKDIENWGRKVMPIYQTEQAQKGGFAGGMSDATWWASMFPTVGSAAASMLPVLGQMKALQMAGKLASSINSLGKVGSALNTAGRVLQNPYTQQVIGTLYGAHLDSMEEIVRGYDEQYQYALDLGFNDEDARRFASIYASESYNDAWAYGVLFNAIELNSMLRGIKEAPVNSIAVERGLRSNIKGLANKGKDFVLDSETSKINQKIFGTNGLRKLKDFVSVSLSEGFEEMRVDLALNEGVIAAKKELGIEDESSDLSPLARMGRLVEQASSWDSFIWGAIGGGVMSAGRSGVTRLLNGKAQQEAENKRASNIINGIQDTAAAIADFDGDMNIKVVEQPVLDESGNQVMNTDGTPKVNRIITDPASTLLTGIMNRIGSVNGFNYAVEYFDELSKLSDEQLEEVYGSNKRPIVDALRREFTIMRDIHARNIGLTWGNPFDNVLRVQASTDDYLLDYYKRQLAIVDTDINTFDIEATKLRQQNQETLKAIDNKLHSLNVEKTVLEQERDELQKIIEDYQTQLNDKSRKKAISTVKGKITKVNNKISAIENQINSIQSEIDGINTYIANQGAISVKQPNRKARKPYILEIKNNKKRILALQQQIANARQAIEELNLTKLNYEQELAIHNGEIADTQRRIELFGNDLDSYNARLERINNEIAEQSDKENNNVAEYNEAAKRLRETRNKNNQTYQSLEEARTQLSMAVMALEENVNNRDEIMAERAKLLKEVYNAQEKIEQAKEKIKETKEDTNTEASVEPANITTEVLIDSNGISYSLDDSEAVNTVDINKEVYSVGSKFNIAESPKTVQRIEILTDDETDYSAVMVTIKDDTTGSENTYSAKELAGMDIRKATANIETKFDSIYKTLYRIQDKLSADEFENQFFDVVTNLHKELSDSNSDIYKALLSPIDNTELNELRTKIIGNFIGWLNEYQPGEISNENLEKTNRIKQLLSDSNIRISNNLKSNQFKDFIWNLYGGDIVGYSEADNAKMREAIKDYIANIANILNNNYAISDGKLILKNINVDHNVIRAQIEALTQVKFENLNSEFDTVRYSDFYHKITLFKNSIIAEIAKSTTEFYKTNIAYLNSVMNKFISKIRNIRQDEESPLHKPLVEDDAFGIPTTKIMEFASTVNNFAKEFMEYGAIPNMATRIKLNNLAQSVQPFMVTGVDELNLTGVDVIQAVRNSNVLDLLRNARMAYSILARYYNFESGTELNDEVTILNSLETIANSVADFMEDTESNDMYKTNDYRYYISDSMRNTLNAIEATIAKLDTRQIFNDRHVYTYEDILDGIYQQQDGRNDVIKYYEPMWFALRYFKSDINVNSIYQQMSKNGVPQEQLEALKQLFDIIDKRIANPIQTTDSAYIDSNLNIRGKFLTDFFKTHIQREFETNGFKGLRRLTPEVYKIITSPEFYNPKTRVIKSNLTINGVKFTAQEVFDALRTLHDGQEFEVTYKDGNVDVNIDVNGKKLLIERIGLGDSETYHDIKLGRIDESGIYQYDSAFGNAFGTSKFVDTIIRKAGNSDTIFNLTKDFYKVYTEALTREQQHSDSVVSKLKSIIKELDKYGNTSKTEHSEIINAFIGAIQYNTEIEGVDPQSFDIEALDLDKVYYLISPMFYNVRLKNLNDYVRYGVRIKNAYRNLNTKLGNDFIQSQKLLNEIKENGSAILVLRGINKSPITFADSSAYRANVNEEMQRTVTVNGKPAVNIIQRQPNADGLMLVSSLTTDTAFDNPIIEDKITSSDRHFQMYAEVQANSSENGKSYIPLHRGNLASDVADTPFNTAAMEFVTQTMSDIISDATFTSLPTDGKSGLYSLVDDNNKTLTKVHNQRVKERLAPLSEAIITSYNRGVPGAEWFNISSLYENTDPATGKTKYVKHIDFQTVVRKKNLLGNGISYINRISVEYTKTSDSFIPSKLRLSRRVIPVNRNTSKVRIAKSPFTARELAQLNGIIEKSKTNNNSYAVIDLQAKGIKGKSLNDLLNNNLFRKLYGNMQRSVTTALQGDHYTYGVKTEDGYAAVKGQYKSKILEWAKQQGIVDKSTPSTFDSMQDFILDTGALTTSVIGIRDSNGNVVTNYTIDSVQPAMFFELKTETVDNPIKSETDILKTYAIKALTTLSSLSGDKSTNWYQKLENITEDKKAGLRVLGIIPNYVSDEVADKIVELYNKLYATGNTNLTIQKYGKGREGIFAQYNGISGNISINSNSILKEEFTLEDVGLRITHESLHKFFEQDINSKPLLETLAEPINEIKESLNSLSVEDFNKKYNSDLTPAEINHLKNYIKILSKQPKEIVTYAFTDKKFANFANRIIMDEAPNIKKKKSLWTKIIDALLSIIGINNVTDNSLLNNVRNIVVNSLDSVNSQRAKNLTSGRATHSPTGLAERRAKPEAKPNELTPNETNVTTDSSHSDLEGNPNEEVNDAISAELEYFLGDGEITFDDNDAILNSLEVVNSTPNTVTPGGGMGLTPTGRVFENSSENVLNNPENVVSSNGKHVIEFIDKYIDDNNNKIC</sequence>
<keyword evidence="1" id="KW-0175">Coiled coil</keyword>
<dbReference type="EMBL" id="BK014649">
    <property type="protein sequence ID" value="DAD65770.1"/>
    <property type="molecule type" value="Genomic_DNA"/>
</dbReference>
<feature type="compositionally biased region" description="Polar residues" evidence="2">
    <location>
        <begin position="2535"/>
        <end position="2546"/>
    </location>
</feature>
<name>A0A8S5L7N8_9CAUD</name>
<proteinExistence type="predicted"/>
<reference evidence="3" key="1">
    <citation type="journal article" date="2021" name="Proc. Natl. Acad. Sci. U.S.A.">
        <title>A Catalog of Tens of Thousands of Viruses from Human Metagenomes Reveals Hidden Associations with Chronic Diseases.</title>
        <authorList>
            <person name="Tisza M.J."/>
            <person name="Buck C.B."/>
        </authorList>
    </citation>
    <scope>NUCLEOTIDE SEQUENCE</scope>
    <source>
        <strain evidence="3">Ctt4r3</strain>
    </source>
</reference>